<evidence type="ECO:0000313" key="1">
    <source>
        <dbReference type="EMBL" id="OWJ54412.1"/>
    </source>
</evidence>
<dbReference type="GO" id="GO:0043571">
    <property type="term" value="P:maintenance of CRISPR repeat elements"/>
    <property type="evidence" value="ECO:0007669"/>
    <property type="project" value="InterPro"/>
</dbReference>
<protein>
    <recommendedName>
        <fullName evidence="3">CRISPR-associated protein Cas5</fullName>
    </recommendedName>
</protein>
<dbReference type="Proteomes" id="UP000196694">
    <property type="component" value="Unassembled WGS sequence"/>
</dbReference>
<dbReference type="EMBL" id="NCQP01000006">
    <property type="protein sequence ID" value="OWJ54412.1"/>
    <property type="molecule type" value="Genomic_DNA"/>
</dbReference>
<dbReference type="InterPro" id="IPR021124">
    <property type="entry name" value="CRISPR-assoc_prot_Cas5"/>
</dbReference>
<accession>A0A211YMY2</accession>
<dbReference type="Gene3D" id="3.30.70.3120">
    <property type="match status" value="1"/>
</dbReference>
<dbReference type="Pfam" id="PF09704">
    <property type="entry name" value="Cas_Cas5d"/>
    <property type="match status" value="1"/>
</dbReference>
<organism evidence="1 2">
    <name type="scientific">Pyrodictium delaneyi</name>
    <dbReference type="NCBI Taxonomy" id="1273541"/>
    <lineage>
        <taxon>Archaea</taxon>
        <taxon>Thermoproteota</taxon>
        <taxon>Thermoprotei</taxon>
        <taxon>Desulfurococcales</taxon>
        <taxon>Pyrodictiaceae</taxon>
        <taxon>Pyrodictium</taxon>
    </lineage>
</organism>
<proteinExistence type="predicted"/>
<dbReference type="AlphaFoldDB" id="A0A211YMY2"/>
<keyword evidence="2" id="KW-1185">Reference proteome</keyword>
<sequence>MLLKPVILVSKAKLAWGFSVRYAGLSAAQPALPLPPPTTVIGFYAEPLARLLGLSEYSHNDICSPAGLLAKYTLAAGAGLDPESPSGLTVYSEVTHVVSLPYQRERKQWETYAWSVQALGASYGPSALLLLGLVVDAEGLARELGEKVSNVIDYLAWAGWRLGSKEGLVSVTKAYVSDAIQSNDMFSTLLYQDKDIVQPLDLGYVREIVMWRPSSSVFCGASIVPEYISYYLPSSPLSSPSTILPPERPVRFKTRRGSRTYCLDDQVAGLCLAVRGA</sequence>
<comment type="caution">
    <text evidence="1">The sequence shown here is derived from an EMBL/GenBank/DDBJ whole genome shotgun (WGS) entry which is preliminary data.</text>
</comment>
<evidence type="ECO:0008006" key="3">
    <source>
        <dbReference type="Google" id="ProtNLM"/>
    </source>
</evidence>
<name>A0A211YMY2_9CREN</name>
<reference evidence="1 2" key="1">
    <citation type="submission" date="2017-05" db="EMBL/GenBank/DDBJ databases">
        <title>The draft genome of the hyperthermophilic archaeon 'Pyrodictium delaneyi strain Hulk', an iron and nitrate reducer, reveals the capacity for sulfate reduction.</title>
        <authorList>
            <person name="Demey L.M."/>
            <person name="Miller C."/>
            <person name="Manzella M."/>
            <person name="Reguera G."/>
            <person name="Kashefi K."/>
        </authorList>
    </citation>
    <scope>NUCLEOTIDE SEQUENCE [LARGE SCALE GENOMIC DNA]</scope>
    <source>
        <strain evidence="1 2">Hulk</strain>
    </source>
</reference>
<evidence type="ECO:0000313" key="2">
    <source>
        <dbReference type="Proteomes" id="UP000196694"/>
    </source>
</evidence>
<gene>
    <name evidence="1" type="ORF">Pdsh_08060</name>
</gene>
<dbReference type="InterPro" id="IPR053725">
    <property type="entry name" value="CRISPR_Cas5_sf"/>
</dbReference>